<dbReference type="InterPro" id="IPR014710">
    <property type="entry name" value="RmlC-like_jellyroll"/>
</dbReference>
<reference evidence="5" key="1">
    <citation type="journal article" date="2006" name="PLoS Biol.">
        <title>Macronuclear genome sequence of the ciliate Tetrahymena thermophila, a model eukaryote.</title>
        <authorList>
            <person name="Eisen J.A."/>
            <person name="Coyne R.S."/>
            <person name="Wu M."/>
            <person name="Wu D."/>
            <person name="Thiagarajan M."/>
            <person name="Wortman J.R."/>
            <person name="Badger J.H."/>
            <person name="Ren Q."/>
            <person name="Amedeo P."/>
            <person name="Jones K.M."/>
            <person name="Tallon L.J."/>
            <person name="Delcher A.L."/>
            <person name="Salzberg S.L."/>
            <person name="Silva J.C."/>
            <person name="Haas B.J."/>
            <person name="Majoros W.H."/>
            <person name="Farzad M."/>
            <person name="Carlton J.M."/>
            <person name="Smith R.K. Jr."/>
            <person name="Garg J."/>
            <person name="Pearlman R.E."/>
            <person name="Karrer K.M."/>
            <person name="Sun L."/>
            <person name="Manning G."/>
            <person name="Elde N.C."/>
            <person name="Turkewitz A.P."/>
            <person name="Asai D.J."/>
            <person name="Wilkes D.E."/>
            <person name="Wang Y."/>
            <person name="Cai H."/>
            <person name="Collins K."/>
            <person name="Stewart B.A."/>
            <person name="Lee S.R."/>
            <person name="Wilamowska K."/>
            <person name="Weinberg Z."/>
            <person name="Ruzzo W.L."/>
            <person name="Wloga D."/>
            <person name="Gaertig J."/>
            <person name="Frankel J."/>
            <person name="Tsao C.-C."/>
            <person name="Gorovsky M.A."/>
            <person name="Keeling P.J."/>
            <person name="Waller R.F."/>
            <person name="Patron N.J."/>
            <person name="Cherry J.M."/>
            <person name="Stover N.A."/>
            <person name="Krieger C.J."/>
            <person name="del Toro C."/>
            <person name="Ryder H.F."/>
            <person name="Williamson S.C."/>
            <person name="Barbeau R.A."/>
            <person name="Hamilton E.P."/>
            <person name="Orias E."/>
        </authorList>
    </citation>
    <scope>NUCLEOTIDE SEQUENCE [LARGE SCALE GENOMIC DNA]</scope>
    <source>
        <strain evidence="5">SB210</strain>
    </source>
</reference>
<evidence type="ECO:0000259" key="3">
    <source>
        <dbReference type="PROSITE" id="PS50042"/>
    </source>
</evidence>
<evidence type="ECO:0000313" key="5">
    <source>
        <dbReference type="Proteomes" id="UP000009168"/>
    </source>
</evidence>
<dbReference type="InterPro" id="IPR000595">
    <property type="entry name" value="cNMP-bd_dom"/>
</dbReference>
<dbReference type="InParanoid" id="W7XJA8"/>
<feature type="region of interest" description="Disordered" evidence="1">
    <location>
        <begin position="657"/>
        <end position="682"/>
    </location>
</feature>
<dbReference type="KEGG" id="tet:TTHERM_000803609"/>
<dbReference type="EMBL" id="GG662763">
    <property type="protein sequence ID" value="EWS75356.1"/>
    <property type="molecule type" value="Genomic_DNA"/>
</dbReference>
<dbReference type="GeneID" id="24440743"/>
<dbReference type="SUPFAM" id="SSF81324">
    <property type="entry name" value="Voltage-gated potassium channels"/>
    <property type="match status" value="1"/>
</dbReference>
<dbReference type="Gene3D" id="1.10.287.70">
    <property type="match status" value="1"/>
</dbReference>
<feature type="transmembrane region" description="Helical" evidence="2">
    <location>
        <begin position="157"/>
        <end position="178"/>
    </location>
</feature>
<dbReference type="PANTHER" id="PTHR45689">
    <property type="entry name" value="I[[H]] CHANNEL, ISOFORM E"/>
    <property type="match status" value="1"/>
</dbReference>
<name>W7XJA8_TETTS</name>
<feature type="transmembrane region" description="Helical" evidence="2">
    <location>
        <begin position="190"/>
        <end position="212"/>
    </location>
</feature>
<organism evidence="4 5">
    <name type="scientific">Tetrahymena thermophila (strain SB210)</name>
    <dbReference type="NCBI Taxonomy" id="312017"/>
    <lineage>
        <taxon>Eukaryota</taxon>
        <taxon>Sar</taxon>
        <taxon>Alveolata</taxon>
        <taxon>Ciliophora</taxon>
        <taxon>Intramacronucleata</taxon>
        <taxon>Oligohymenophorea</taxon>
        <taxon>Hymenostomatida</taxon>
        <taxon>Tetrahymenina</taxon>
        <taxon>Tetrahymenidae</taxon>
        <taxon>Tetrahymena</taxon>
    </lineage>
</organism>
<dbReference type="Gene3D" id="1.10.287.630">
    <property type="entry name" value="Helix hairpin bin"/>
    <property type="match status" value="1"/>
</dbReference>
<evidence type="ECO:0000313" key="4">
    <source>
        <dbReference type="EMBL" id="EWS75356.1"/>
    </source>
</evidence>
<accession>W7XJA8</accession>
<dbReference type="InterPro" id="IPR018490">
    <property type="entry name" value="cNMP-bd_dom_sf"/>
</dbReference>
<dbReference type="Gene3D" id="2.60.120.10">
    <property type="entry name" value="Jelly Rolls"/>
    <property type="match status" value="1"/>
</dbReference>
<keyword evidence="2" id="KW-1133">Transmembrane helix</keyword>
<keyword evidence="5" id="KW-1185">Reference proteome</keyword>
<dbReference type="GO" id="GO:0005249">
    <property type="term" value="F:voltage-gated potassium channel activity"/>
    <property type="evidence" value="ECO:0007669"/>
    <property type="project" value="TreeGrafter"/>
</dbReference>
<dbReference type="PROSITE" id="PS50042">
    <property type="entry name" value="CNMP_BINDING_3"/>
    <property type="match status" value="1"/>
</dbReference>
<keyword evidence="2" id="KW-0812">Transmembrane</keyword>
<proteinExistence type="predicted"/>
<dbReference type="PANTHER" id="PTHR45689:SF5">
    <property type="entry name" value="I[[H]] CHANNEL, ISOFORM E"/>
    <property type="match status" value="1"/>
</dbReference>
<sequence length="921" mass="108785">MRGIQEEEKEIQVKLPGMNVRSYLDVAKKQASSAIIAEQDELEIDQNNSQLPTLQQYQQNRSFQKQPYLENFTIQQTNNDLLVHKYQSCRVDSLQQFPDQNKQQQFNIHGIIDEEQKQQKANQTNIQQDLINTSLGCSQFNHKNNIPLFNPENKIRILVNGLIVCYNCFYLFTISLTLFFKAEIQDYQHLFHYVAIVAWIFEMVLQMNTATYHEGDFITDRKTIFRIYVKEYFFFEVLPLVFEGKTSTNPTINIFLHLPLLLKLKGMSIILSKLEFLILQHLHKPHVMQICKKLLQILLLVHLMACSYATLGNFERSILLTQENWIDLSKIQNNGYCWWTVYIEAQLWAFYTLSNSYSSSVISKYEYAFTSFWMLISYVVFAYNIINLGKIFQDINSAKENYQKDLNLLNRFMKRKKIDLELQRVINSHLIKQYEQEASTQFEAEKDTLKKLSPHMRNKLITESSKGIISQFSIFNNLSQQTIYNLYQIIEEECYSEGQDVHIFDKNTQEYFIYLIFSGKVEILQLLDEKYQNLDNQNFDSKYMNQDKGSSIQQYQKSICFLKEGNLLGEYEFFSNMSYPYRFSVNQERYFKNRGGKKSQRLIINIPTKQVISSDDDDDDYDDNIEQEPFFFQSQLNPVLEEETSILLQNNKYGTYKTNNKSKYRKEESKSEFSDPQEQEVQGEKILEQAKNNPTNITNKRQSIKSKISLLKQQRNSMERLEDLTSNQDKIDQIQRNYFQEEKSITLNIDERTLNTNCSQKNPTELSQSSSLQQQNSLMRDKSLSQVTSQQALKKQTQFQKHLTYLESIKEIESNNQIYNPNKKSELSQENILKGNTLTPLNTIQSGQLHFNKNHDQCSQMKINSQLLQKCWNESNLYWNFDKIANFIYFFPEFNYKNVLKNTKLIKDKKNTVKQNKKQII</sequence>
<dbReference type="InterPro" id="IPR051413">
    <property type="entry name" value="K/Na_HCN_channel"/>
</dbReference>
<dbReference type="GO" id="GO:0003254">
    <property type="term" value="P:regulation of membrane depolarization"/>
    <property type="evidence" value="ECO:0007669"/>
    <property type="project" value="TreeGrafter"/>
</dbReference>
<protein>
    <submittedName>
        <fullName evidence="4">Cation channel family protein</fullName>
    </submittedName>
</protein>
<evidence type="ECO:0000256" key="2">
    <source>
        <dbReference type="SAM" id="Phobius"/>
    </source>
</evidence>
<gene>
    <name evidence="4" type="ORF">TTHERM_000803609</name>
</gene>
<keyword evidence="2" id="KW-0472">Membrane</keyword>
<dbReference type="GO" id="GO:0098855">
    <property type="term" value="C:HCN channel complex"/>
    <property type="evidence" value="ECO:0007669"/>
    <property type="project" value="TreeGrafter"/>
</dbReference>
<evidence type="ECO:0000256" key="1">
    <source>
        <dbReference type="SAM" id="MobiDB-lite"/>
    </source>
</evidence>
<dbReference type="RefSeq" id="XP_012652116.1">
    <property type="nucleotide sequence ID" value="XM_012796662.1"/>
</dbReference>
<dbReference type="OrthoDB" id="10035564at2759"/>
<dbReference type="SUPFAM" id="SSF51206">
    <property type="entry name" value="cAMP-binding domain-like"/>
    <property type="match status" value="1"/>
</dbReference>
<feature type="transmembrane region" description="Helical" evidence="2">
    <location>
        <begin position="367"/>
        <end position="386"/>
    </location>
</feature>
<dbReference type="Proteomes" id="UP000009168">
    <property type="component" value="Unassembled WGS sequence"/>
</dbReference>
<dbReference type="GO" id="GO:0035725">
    <property type="term" value="P:sodium ion transmembrane transport"/>
    <property type="evidence" value="ECO:0007669"/>
    <property type="project" value="TreeGrafter"/>
</dbReference>
<dbReference type="AlphaFoldDB" id="W7XJA8"/>
<feature type="domain" description="Cyclic nucleotide-binding" evidence="3">
    <location>
        <begin position="474"/>
        <end position="585"/>
    </location>
</feature>